<organism evidence="2 3">
    <name type="scientific">Mongoliitalea lutea</name>
    <dbReference type="NCBI Taxonomy" id="849756"/>
    <lineage>
        <taxon>Bacteria</taxon>
        <taxon>Pseudomonadati</taxon>
        <taxon>Bacteroidota</taxon>
        <taxon>Cytophagia</taxon>
        <taxon>Cytophagales</taxon>
        <taxon>Cyclobacteriaceae</taxon>
        <taxon>Mongoliitalea</taxon>
    </lineage>
</organism>
<dbReference type="RefSeq" id="WP_189586826.1">
    <property type="nucleotide sequence ID" value="NZ_BMYF01000054.1"/>
</dbReference>
<dbReference type="Pfam" id="PF20448">
    <property type="entry name" value="DUF6705"/>
    <property type="match status" value="1"/>
</dbReference>
<evidence type="ECO:0000313" key="2">
    <source>
        <dbReference type="EMBL" id="GHB54337.1"/>
    </source>
</evidence>
<comment type="caution">
    <text evidence="2">The sequence shown here is derived from an EMBL/GenBank/DDBJ whole genome shotgun (WGS) entry which is preliminary data.</text>
</comment>
<dbReference type="InterPro" id="IPR046551">
    <property type="entry name" value="DUF6705"/>
</dbReference>
<dbReference type="AlphaFoldDB" id="A0A8J3D1R3"/>
<keyword evidence="3" id="KW-1185">Reference proteome</keyword>
<reference evidence="2" key="2">
    <citation type="submission" date="2020-09" db="EMBL/GenBank/DDBJ databases">
        <authorList>
            <person name="Sun Q."/>
            <person name="Kim S."/>
        </authorList>
    </citation>
    <scope>NUCLEOTIDE SEQUENCE</scope>
    <source>
        <strain evidence="2">KCTC 23224</strain>
    </source>
</reference>
<reference evidence="2" key="1">
    <citation type="journal article" date="2014" name="Int. J. Syst. Evol. Microbiol.">
        <title>Complete genome sequence of Corynebacterium casei LMG S-19264T (=DSM 44701T), isolated from a smear-ripened cheese.</title>
        <authorList>
            <consortium name="US DOE Joint Genome Institute (JGI-PGF)"/>
            <person name="Walter F."/>
            <person name="Albersmeier A."/>
            <person name="Kalinowski J."/>
            <person name="Ruckert C."/>
        </authorList>
    </citation>
    <scope>NUCLEOTIDE SEQUENCE</scope>
    <source>
        <strain evidence="2">KCTC 23224</strain>
    </source>
</reference>
<protein>
    <recommendedName>
        <fullName evidence="1">DUF6705 domain-containing protein</fullName>
    </recommendedName>
</protein>
<sequence length="177" mass="20630">MKNQIILIISLFISSLVVNKSSFAQSENKDLKELEGMWAYSNDTINYIVKLVEVNILVGDREEKRLIGFSKLKVKSDLLYDNLHRVEKFLKNRNVKSEVIFDTKNPENIPNIIMYSNSNIFFGDFTNDDKLKSVKITANYAEDKFIINFERFARNGKHDPDHIPKVPSTWVLQRVEE</sequence>
<proteinExistence type="predicted"/>
<feature type="domain" description="DUF6705" evidence="1">
    <location>
        <begin position="1"/>
        <end position="153"/>
    </location>
</feature>
<dbReference type="Proteomes" id="UP000642809">
    <property type="component" value="Unassembled WGS sequence"/>
</dbReference>
<evidence type="ECO:0000259" key="1">
    <source>
        <dbReference type="Pfam" id="PF20448"/>
    </source>
</evidence>
<name>A0A8J3D1R3_9BACT</name>
<dbReference type="EMBL" id="BMYF01000054">
    <property type="protein sequence ID" value="GHB54337.1"/>
    <property type="molecule type" value="Genomic_DNA"/>
</dbReference>
<gene>
    <name evidence="2" type="ORF">GCM10008106_37920</name>
</gene>
<evidence type="ECO:0000313" key="3">
    <source>
        <dbReference type="Proteomes" id="UP000642809"/>
    </source>
</evidence>
<accession>A0A8J3D1R3</accession>